<dbReference type="Pfam" id="PF00560">
    <property type="entry name" value="LRR_1"/>
    <property type="match status" value="3"/>
</dbReference>
<comment type="caution">
    <text evidence="1">The sequence shown here is derived from an EMBL/GenBank/DDBJ whole genome shotgun (WGS) entry which is preliminary data.</text>
</comment>
<gene>
    <name evidence="1" type="ORF">QYE76_049032</name>
</gene>
<dbReference type="InterPro" id="IPR052595">
    <property type="entry name" value="LRRC69/RLP"/>
</dbReference>
<name>A0AAD8SPA3_LOLMU</name>
<dbReference type="InterPro" id="IPR001611">
    <property type="entry name" value="Leu-rich_rpt"/>
</dbReference>
<dbReference type="Gene3D" id="3.80.10.10">
    <property type="entry name" value="Ribonuclease Inhibitor"/>
    <property type="match status" value="2"/>
</dbReference>
<dbReference type="AlphaFoldDB" id="A0AAD8SPA3"/>
<accession>A0AAD8SPA3</accession>
<evidence type="ECO:0000313" key="1">
    <source>
        <dbReference type="EMBL" id="KAK1660873.1"/>
    </source>
</evidence>
<reference evidence="1" key="1">
    <citation type="submission" date="2023-07" db="EMBL/GenBank/DDBJ databases">
        <title>A chromosome-level genome assembly of Lolium multiflorum.</title>
        <authorList>
            <person name="Chen Y."/>
            <person name="Copetti D."/>
            <person name="Kolliker R."/>
            <person name="Studer B."/>
        </authorList>
    </citation>
    <scope>NUCLEOTIDE SEQUENCE</scope>
    <source>
        <strain evidence="1">02402/16</strain>
        <tissue evidence="1">Leaf</tissue>
    </source>
</reference>
<sequence>MEPQSSLGILRSLRQLELSQMESARDLGPILSWIGDMQINLTRLIELDLSSNFLNGELPTSVFIIPTLERLYLQANQLAGSIQDLDVMSSHLVSVDLSTNELTGNIPNSFFQLKSLAYLDIGWNNFVGLVDLSSFWVLGNLVSLSLSNNNLSHGHGWRRQQLCVYLSPSSYRFRISKLQFNGISKLIGTH</sequence>
<proteinExistence type="predicted"/>
<organism evidence="1 2">
    <name type="scientific">Lolium multiflorum</name>
    <name type="common">Italian ryegrass</name>
    <name type="synonym">Lolium perenne subsp. multiflorum</name>
    <dbReference type="NCBI Taxonomy" id="4521"/>
    <lineage>
        <taxon>Eukaryota</taxon>
        <taxon>Viridiplantae</taxon>
        <taxon>Streptophyta</taxon>
        <taxon>Embryophyta</taxon>
        <taxon>Tracheophyta</taxon>
        <taxon>Spermatophyta</taxon>
        <taxon>Magnoliopsida</taxon>
        <taxon>Liliopsida</taxon>
        <taxon>Poales</taxon>
        <taxon>Poaceae</taxon>
        <taxon>BOP clade</taxon>
        <taxon>Pooideae</taxon>
        <taxon>Poodae</taxon>
        <taxon>Poeae</taxon>
        <taxon>Poeae Chloroplast Group 2 (Poeae type)</taxon>
        <taxon>Loliodinae</taxon>
        <taxon>Loliinae</taxon>
        <taxon>Lolium</taxon>
    </lineage>
</organism>
<dbReference type="PANTHER" id="PTHR48057:SF7">
    <property type="entry name" value="LEUCINE-RICH REPEAT SERINE_THREONINE-PROTEIN KINASE 1"/>
    <property type="match status" value="1"/>
</dbReference>
<dbReference type="EMBL" id="JAUUTY010000003">
    <property type="protein sequence ID" value="KAK1660873.1"/>
    <property type="molecule type" value="Genomic_DNA"/>
</dbReference>
<dbReference type="Proteomes" id="UP001231189">
    <property type="component" value="Unassembled WGS sequence"/>
</dbReference>
<protein>
    <submittedName>
        <fullName evidence="1">Uncharacterized protein</fullName>
    </submittedName>
</protein>
<keyword evidence="2" id="KW-1185">Reference proteome</keyword>
<dbReference type="SUPFAM" id="SSF52058">
    <property type="entry name" value="L domain-like"/>
    <property type="match status" value="1"/>
</dbReference>
<dbReference type="PANTHER" id="PTHR48057">
    <property type="entry name" value="LEUCINE-RICH REPEAT SERINE/THREONINE-PROTEIN KINASE 1"/>
    <property type="match status" value="1"/>
</dbReference>
<evidence type="ECO:0000313" key="2">
    <source>
        <dbReference type="Proteomes" id="UP001231189"/>
    </source>
</evidence>
<dbReference type="InterPro" id="IPR032675">
    <property type="entry name" value="LRR_dom_sf"/>
</dbReference>